<reference evidence="1" key="1">
    <citation type="submission" date="2021-08" db="EMBL/GenBank/DDBJ databases">
        <title>Hoeflea bacterium WL0058 sp. nov., isolated from the sediment.</title>
        <authorList>
            <person name="Wang L."/>
            <person name="Zhang D."/>
        </authorList>
    </citation>
    <scope>NUCLEOTIDE SEQUENCE</scope>
    <source>
        <strain evidence="1">WL0058</strain>
    </source>
</reference>
<evidence type="ECO:0000313" key="2">
    <source>
        <dbReference type="Proteomes" id="UP001196509"/>
    </source>
</evidence>
<keyword evidence="2" id="KW-1185">Reference proteome</keyword>
<accession>A0AAE2ZLF5</accession>
<dbReference type="EMBL" id="JAICBX010000003">
    <property type="protein sequence ID" value="MBW8639004.1"/>
    <property type="molecule type" value="Genomic_DNA"/>
</dbReference>
<sequence length="82" mass="8888">MSDDGWKDPQTIMFGANAFCQFNLCAALVNKGVLTQQEAANVMVKTANDIRSGSEDGSGQEYGERIASRYEVLASWLLGIPT</sequence>
<gene>
    <name evidence="1" type="ORF">K1W69_17540</name>
</gene>
<organism evidence="1 2">
    <name type="scientific">Flavimaribacter sediminis</name>
    <dbReference type="NCBI Taxonomy" id="2865987"/>
    <lineage>
        <taxon>Bacteria</taxon>
        <taxon>Pseudomonadati</taxon>
        <taxon>Pseudomonadota</taxon>
        <taxon>Alphaproteobacteria</taxon>
        <taxon>Hyphomicrobiales</taxon>
        <taxon>Rhizobiaceae</taxon>
        <taxon>Flavimaribacter</taxon>
    </lineage>
</organism>
<comment type="caution">
    <text evidence="1">The sequence shown here is derived from an EMBL/GenBank/DDBJ whole genome shotgun (WGS) entry which is preliminary data.</text>
</comment>
<name>A0AAE2ZLF5_9HYPH</name>
<dbReference type="Proteomes" id="UP001196509">
    <property type="component" value="Unassembled WGS sequence"/>
</dbReference>
<proteinExistence type="predicted"/>
<dbReference type="RefSeq" id="WP_220229720.1">
    <property type="nucleotide sequence ID" value="NZ_JAICBX010000003.1"/>
</dbReference>
<dbReference type="AlphaFoldDB" id="A0AAE2ZLF5"/>
<protein>
    <submittedName>
        <fullName evidence="1">Uncharacterized protein</fullName>
    </submittedName>
</protein>
<evidence type="ECO:0000313" key="1">
    <source>
        <dbReference type="EMBL" id="MBW8639004.1"/>
    </source>
</evidence>